<keyword evidence="5" id="KW-0326">Glycosidase</keyword>
<dbReference type="PRINTS" id="PR00738">
    <property type="entry name" value="GLHYDRLASE20"/>
</dbReference>
<feature type="chain" id="PRO_5001918042" description="beta-N-acetylhexosaminidase" evidence="7">
    <location>
        <begin position="24"/>
        <end position="706"/>
    </location>
</feature>
<dbReference type="GO" id="GO:0030203">
    <property type="term" value="P:glycosaminoglycan metabolic process"/>
    <property type="evidence" value="ECO:0007669"/>
    <property type="project" value="TreeGrafter"/>
</dbReference>
<dbReference type="InterPro" id="IPR015883">
    <property type="entry name" value="Glyco_hydro_20_cat"/>
</dbReference>
<dbReference type="SUPFAM" id="SSF55545">
    <property type="entry name" value="beta-N-acetylhexosaminidase-like domain"/>
    <property type="match status" value="1"/>
</dbReference>
<feature type="domain" description="Beta-hexosaminidase bacterial type N-terminal" evidence="9">
    <location>
        <begin position="25"/>
        <end position="162"/>
    </location>
</feature>
<name>A0A096D677_9BACT</name>
<organism evidence="10 11">
    <name type="scientific">Prevotella amnii DNF00058</name>
    <dbReference type="NCBI Taxonomy" id="1401066"/>
    <lineage>
        <taxon>Bacteria</taxon>
        <taxon>Pseudomonadati</taxon>
        <taxon>Bacteroidota</taxon>
        <taxon>Bacteroidia</taxon>
        <taxon>Bacteroidales</taxon>
        <taxon>Prevotellaceae</taxon>
        <taxon>Prevotella</taxon>
    </lineage>
</organism>
<evidence type="ECO:0000256" key="5">
    <source>
        <dbReference type="ARBA" id="ARBA00023295"/>
    </source>
</evidence>
<protein>
    <recommendedName>
        <fullName evidence="3">beta-N-acetylhexosaminidase</fullName>
        <ecNumber evidence="3">3.2.1.52</ecNumber>
    </recommendedName>
</protein>
<dbReference type="InterPro" id="IPR025705">
    <property type="entry name" value="Beta_hexosaminidase_sua/sub"/>
</dbReference>
<feature type="domain" description="Glycoside hydrolase family 20 catalytic" evidence="8">
    <location>
        <begin position="166"/>
        <end position="510"/>
    </location>
</feature>
<keyword evidence="4" id="KW-0378">Hydrolase</keyword>
<gene>
    <name evidence="10" type="ORF">HMPREF9302_01505</name>
</gene>
<dbReference type="PANTHER" id="PTHR22600:SF57">
    <property type="entry name" value="BETA-N-ACETYLHEXOSAMINIDASE"/>
    <property type="match status" value="1"/>
</dbReference>
<dbReference type="Pfam" id="PF00728">
    <property type="entry name" value="Glyco_hydro_20"/>
    <property type="match status" value="1"/>
</dbReference>
<keyword evidence="11" id="KW-1185">Reference proteome</keyword>
<dbReference type="GO" id="GO:0004563">
    <property type="term" value="F:beta-N-acetylhexosaminidase activity"/>
    <property type="evidence" value="ECO:0007669"/>
    <property type="project" value="UniProtKB-EC"/>
</dbReference>
<reference evidence="10 11" key="1">
    <citation type="submission" date="2014-07" db="EMBL/GenBank/DDBJ databases">
        <authorList>
            <person name="McCorrison J."/>
            <person name="Sanka R."/>
            <person name="Torralba M."/>
            <person name="Gillis M."/>
            <person name="Haft D.H."/>
            <person name="Methe B."/>
            <person name="Sutton G."/>
            <person name="Nelson K.E."/>
        </authorList>
    </citation>
    <scope>NUCLEOTIDE SEQUENCE [LARGE SCALE GENOMIC DNA]</scope>
    <source>
        <strain evidence="10 11">DNF00058</strain>
    </source>
</reference>
<dbReference type="AlphaFoldDB" id="A0A096D677"/>
<evidence type="ECO:0000256" key="6">
    <source>
        <dbReference type="PIRSR" id="PIRSR625705-1"/>
    </source>
</evidence>
<dbReference type="RefSeq" id="WP_036854073.1">
    <property type="nucleotide sequence ID" value="NZ_JRNU01000003.1"/>
</dbReference>
<comment type="similarity">
    <text evidence="2">Belongs to the glycosyl hydrolase 20 family.</text>
</comment>
<feature type="active site" description="Proton donor" evidence="6">
    <location>
        <position position="340"/>
    </location>
</feature>
<accession>A0A096D677</accession>
<dbReference type="GO" id="GO:0005975">
    <property type="term" value="P:carbohydrate metabolic process"/>
    <property type="evidence" value="ECO:0007669"/>
    <property type="project" value="InterPro"/>
</dbReference>
<evidence type="ECO:0000256" key="7">
    <source>
        <dbReference type="SAM" id="SignalP"/>
    </source>
</evidence>
<evidence type="ECO:0000313" key="11">
    <source>
        <dbReference type="Proteomes" id="UP000029614"/>
    </source>
</evidence>
<comment type="caution">
    <text evidence="10">The sequence shown here is derived from an EMBL/GenBank/DDBJ whole genome shotgun (WGS) entry which is preliminary data.</text>
</comment>
<evidence type="ECO:0000259" key="8">
    <source>
        <dbReference type="Pfam" id="PF00728"/>
    </source>
</evidence>
<dbReference type="CDD" id="cd06563">
    <property type="entry name" value="GH20_chitobiase-like"/>
    <property type="match status" value="1"/>
</dbReference>
<evidence type="ECO:0000256" key="1">
    <source>
        <dbReference type="ARBA" id="ARBA00001231"/>
    </source>
</evidence>
<dbReference type="Gene3D" id="3.20.20.80">
    <property type="entry name" value="Glycosidases"/>
    <property type="match status" value="1"/>
</dbReference>
<evidence type="ECO:0000256" key="3">
    <source>
        <dbReference type="ARBA" id="ARBA00012663"/>
    </source>
</evidence>
<dbReference type="Proteomes" id="UP000029614">
    <property type="component" value="Unassembled WGS sequence"/>
</dbReference>
<evidence type="ECO:0000256" key="2">
    <source>
        <dbReference type="ARBA" id="ARBA00006285"/>
    </source>
</evidence>
<dbReference type="OrthoDB" id="1090159at2"/>
<evidence type="ECO:0000256" key="4">
    <source>
        <dbReference type="ARBA" id="ARBA00022801"/>
    </source>
</evidence>
<feature type="signal peptide" evidence="7">
    <location>
        <begin position="1"/>
        <end position="23"/>
    </location>
</feature>
<proteinExistence type="inferred from homology"/>
<dbReference type="InterPro" id="IPR017853">
    <property type="entry name" value="GH"/>
</dbReference>
<evidence type="ECO:0000313" key="10">
    <source>
        <dbReference type="EMBL" id="KGF53069.1"/>
    </source>
</evidence>
<dbReference type="EMBL" id="JRNU01000003">
    <property type="protein sequence ID" value="KGF53069.1"/>
    <property type="molecule type" value="Genomic_DNA"/>
</dbReference>
<dbReference type="InterPro" id="IPR015882">
    <property type="entry name" value="HEX_bac_N"/>
</dbReference>
<dbReference type="SUPFAM" id="SSF51445">
    <property type="entry name" value="(Trans)glycosidases"/>
    <property type="match status" value="1"/>
</dbReference>
<dbReference type="EC" id="3.2.1.52" evidence="3"/>
<dbReference type="Gene3D" id="3.30.379.10">
    <property type="entry name" value="Chitobiase/beta-hexosaminidase domain 2-like"/>
    <property type="match status" value="1"/>
</dbReference>
<evidence type="ECO:0000259" key="9">
    <source>
        <dbReference type="Pfam" id="PF02838"/>
    </source>
</evidence>
<keyword evidence="7" id="KW-0732">Signal</keyword>
<dbReference type="GO" id="GO:0016020">
    <property type="term" value="C:membrane"/>
    <property type="evidence" value="ECO:0007669"/>
    <property type="project" value="TreeGrafter"/>
</dbReference>
<dbReference type="InterPro" id="IPR029018">
    <property type="entry name" value="Hex-like_dom2"/>
</dbReference>
<dbReference type="PANTHER" id="PTHR22600">
    <property type="entry name" value="BETA-HEXOSAMINIDASE"/>
    <property type="match status" value="1"/>
</dbReference>
<sequence>MKYNKQILFSAVLLLMFFNLTIAQDMIPKPNSYTPLKGSFSWDSDMIVYINADHSDANRLKNYLKEVFGFTKILKHSSKHLLKSCANGCFEDNKKTLTLTCTNKANLSKGYLPTQQQQGYNIQIDAKHISVTAPTACGLFYALQTLRQLTTNGKIQCATITDSPRFMYRGLQLDCSRHFWTKDFIKKQLDAMAYFKLNVFHWHLVDGGGWRLQIKKYPRLVRETAYRTYSSWDKWRKEDERGFAHKQDPNAYGGYYTQEDVKEIVRYASDRHIEIIPEIEMPGHSEEVTFAYPELSCSKKNNSHEDLCPSDERTYVFMTNVLKEVFKLFPSKYIHIGGDEAMRSTWETCERCQKKMRELQLTSTAQLQSYFTHRIEQFLNKNGRKLIGWDEIMEGELAPNAAVTSWRGEQYGLKAAKLGHKVVMSPVGYCYIDMFQDAPNTQPKAQGGYLPLRRIYSYNPVPKQYKDTQVESNIIGLQACLWTEYVEDSAHAEYMIYPRVLAIAETGWAAQKEDYNKFRVRAITAVDTLKSWGFNPFDLANEKGVRTQARKIYKHDARDKNIIYNAPYAEKYRAEGDSTLVNGKAGDWGYIEGGWQGFINGFDVVIDFGKDIDISSVKADFLHINTVWIFTPNEIELSVSSDNKIFTTIDKRDPKIKKEQVYCIYPYSWKGQAKGRYLRLKAKGNIIGGWIFTDEIRVNEEKYKNN</sequence>
<comment type="catalytic activity">
    <reaction evidence="1">
        <text>Hydrolysis of terminal non-reducing N-acetyl-D-hexosamine residues in N-acetyl-beta-D-hexosaminides.</text>
        <dbReference type="EC" id="3.2.1.52"/>
    </reaction>
</comment>
<dbReference type="Gene3D" id="2.60.120.260">
    <property type="entry name" value="Galactose-binding domain-like"/>
    <property type="match status" value="1"/>
</dbReference>
<dbReference type="Pfam" id="PF02838">
    <property type="entry name" value="Glyco_hydro_20b"/>
    <property type="match status" value="1"/>
</dbReference>